<gene>
    <name evidence="1" type="ORF">LMG23994_06146</name>
</gene>
<dbReference type="EMBL" id="CAJZAF010000049">
    <property type="protein sequence ID" value="CAG9186288.1"/>
    <property type="molecule type" value="Genomic_DNA"/>
</dbReference>
<name>A0ABN7ZL82_9BURK</name>
<dbReference type="Proteomes" id="UP000701702">
    <property type="component" value="Unassembled WGS sequence"/>
</dbReference>
<keyword evidence="2" id="KW-1185">Reference proteome</keyword>
<reference evidence="1 2" key="1">
    <citation type="submission" date="2021-08" db="EMBL/GenBank/DDBJ databases">
        <authorList>
            <person name="Peeters C."/>
        </authorList>
    </citation>
    <scope>NUCLEOTIDE SEQUENCE [LARGE SCALE GENOMIC DNA]</scope>
    <source>
        <strain evidence="1 2">LMG 23994</strain>
    </source>
</reference>
<evidence type="ECO:0008006" key="3">
    <source>
        <dbReference type="Google" id="ProtNLM"/>
    </source>
</evidence>
<organism evidence="1 2">
    <name type="scientific">Cupriavidus pinatubonensis</name>
    <dbReference type="NCBI Taxonomy" id="248026"/>
    <lineage>
        <taxon>Bacteria</taxon>
        <taxon>Pseudomonadati</taxon>
        <taxon>Pseudomonadota</taxon>
        <taxon>Betaproteobacteria</taxon>
        <taxon>Burkholderiales</taxon>
        <taxon>Burkholderiaceae</taxon>
        <taxon>Cupriavidus</taxon>
    </lineage>
</organism>
<comment type="caution">
    <text evidence="1">The sequence shown here is derived from an EMBL/GenBank/DDBJ whole genome shotgun (WGS) entry which is preliminary data.</text>
</comment>
<protein>
    <recommendedName>
        <fullName evidence="3">Transposase</fullName>
    </recommendedName>
</protein>
<evidence type="ECO:0000313" key="1">
    <source>
        <dbReference type="EMBL" id="CAG9186288.1"/>
    </source>
</evidence>
<proteinExistence type="predicted"/>
<accession>A0ABN7ZL82</accession>
<evidence type="ECO:0000313" key="2">
    <source>
        <dbReference type="Proteomes" id="UP000701702"/>
    </source>
</evidence>
<sequence length="78" mass="8456">MRTDLADTTYTGHMVLAVSLELAAAKWMVALHDGRRDSPTVHTVAQPQATLRLQAALALTERYKEVVSAGGCTSCREL</sequence>